<dbReference type="InterPro" id="IPR013766">
    <property type="entry name" value="Thioredoxin_domain"/>
</dbReference>
<comment type="caution">
    <text evidence="3">The sequence shown here is derived from an EMBL/GenBank/DDBJ whole genome shotgun (WGS) entry which is preliminary data.</text>
</comment>
<organism evidence="3 4">
    <name type="scientific">Riccia sorocarpa</name>
    <dbReference type="NCBI Taxonomy" id="122646"/>
    <lineage>
        <taxon>Eukaryota</taxon>
        <taxon>Viridiplantae</taxon>
        <taxon>Streptophyta</taxon>
        <taxon>Embryophyta</taxon>
        <taxon>Marchantiophyta</taxon>
        <taxon>Marchantiopsida</taxon>
        <taxon>Marchantiidae</taxon>
        <taxon>Marchantiales</taxon>
        <taxon>Ricciaceae</taxon>
        <taxon>Riccia</taxon>
    </lineage>
</organism>
<feature type="domain" description="Thioredoxin" evidence="2">
    <location>
        <begin position="278"/>
        <end position="413"/>
    </location>
</feature>
<sequence length="417" mass="45908">METVKALQKGAEKDRPTWRKSSIHSWPASAEEYAKEISAPSRAPSGFPFGFAPETEQHSENRCRRQQGIRAENRVRNSNELSTTMQACARIGCLSSVGATPTTTSILLQANQSRNCSHLNAGFLQSDFFSCTRRGSLFAEWANVSASAAVVQSSRKNCVRAATGESATTSRGAESPKTLPGLGAIVKDRVKHIHTVEEFDVALKAAKNKLVVVEYAASYSANSHRIYPAMVELSKACQDVVFLLVVGDETEATKELCTRAGVEKVPHFVFYKNEEVIHEEGGIGPELLEGDVLYYGDNDAPIYQVRNKKDFDVLLKEHASDSKLVVLDVGLKNCGPCVKVYPTVVKLSKKMADNTVFARMHGDENEDCMELLRSMDVIEVPTFIFIRDGRTLGRYVGSGKGELIGEILRYNGVRVTY</sequence>
<feature type="region of interest" description="Disordered" evidence="1">
    <location>
        <begin position="37"/>
        <end position="66"/>
    </location>
</feature>
<accession>A0ABD3HTX2</accession>
<evidence type="ECO:0000256" key="1">
    <source>
        <dbReference type="SAM" id="MobiDB-lite"/>
    </source>
</evidence>
<dbReference type="AlphaFoldDB" id="A0ABD3HTX2"/>
<proteinExistence type="predicted"/>
<keyword evidence="4" id="KW-1185">Reference proteome</keyword>
<evidence type="ECO:0000313" key="4">
    <source>
        <dbReference type="Proteomes" id="UP001633002"/>
    </source>
</evidence>
<dbReference type="EMBL" id="JBJQOH010000003">
    <property type="protein sequence ID" value="KAL3693530.1"/>
    <property type="molecule type" value="Genomic_DNA"/>
</dbReference>
<dbReference type="SUPFAM" id="SSF52833">
    <property type="entry name" value="Thioredoxin-like"/>
    <property type="match status" value="2"/>
</dbReference>
<dbReference type="InterPro" id="IPR044192">
    <property type="entry name" value="CDSP32"/>
</dbReference>
<dbReference type="PANTHER" id="PTHR47578">
    <property type="entry name" value="THIOREDOXIN-LIKE PROTEIN CDSP32, CHLOROPLASTIC"/>
    <property type="match status" value="1"/>
</dbReference>
<dbReference type="InterPro" id="IPR036249">
    <property type="entry name" value="Thioredoxin-like_sf"/>
</dbReference>
<reference evidence="3 4" key="1">
    <citation type="submission" date="2024-09" db="EMBL/GenBank/DDBJ databases">
        <title>Chromosome-scale assembly of Riccia sorocarpa.</title>
        <authorList>
            <person name="Paukszto L."/>
        </authorList>
    </citation>
    <scope>NUCLEOTIDE SEQUENCE [LARGE SCALE GENOMIC DNA]</scope>
    <source>
        <strain evidence="3">LP-2024</strain>
        <tissue evidence="3">Aerial parts of the thallus</tissue>
    </source>
</reference>
<name>A0ABD3HTX2_9MARC</name>
<dbReference type="Pfam" id="PF00085">
    <property type="entry name" value="Thioredoxin"/>
    <property type="match status" value="2"/>
</dbReference>
<dbReference type="Proteomes" id="UP001633002">
    <property type="component" value="Unassembled WGS sequence"/>
</dbReference>
<dbReference type="PANTHER" id="PTHR47578:SF1">
    <property type="entry name" value="THIOREDOXIN-LIKE PROTEIN CDSP32, CHLOROPLASTIC"/>
    <property type="match status" value="1"/>
</dbReference>
<protein>
    <recommendedName>
        <fullName evidence="2">Thioredoxin domain-containing protein</fullName>
    </recommendedName>
</protein>
<gene>
    <name evidence="3" type="ORF">R1sor_007181</name>
</gene>
<dbReference type="Gene3D" id="3.40.30.10">
    <property type="entry name" value="Glutaredoxin"/>
    <property type="match status" value="2"/>
</dbReference>
<dbReference type="PROSITE" id="PS51352">
    <property type="entry name" value="THIOREDOXIN_2"/>
    <property type="match status" value="1"/>
</dbReference>
<evidence type="ECO:0000259" key="2">
    <source>
        <dbReference type="PROSITE" id="PS51352"/>
    </source>
</evidence>
<feature type="region of interest" description="Disordered" evidence="1">
    <location>
        <begin position="1"/>
        <end position="24"/>
    </location>
</feature>
<evidence type="ECO:0000313" key="3">
    <source>
        <dbReference type="EMBL" id="KAL3693530.1"/>
    </source>
</evidence>